<dbReference type="Proteomes" id="UP000092573">
    <property type="component" value="Chromosome"/>
</dbReference>
<dbReference type="KEGG" id="pyg:AWM70_03200"/>
<evidence type="ECO:0000313" key="3">
    <source>
        <dbReference type="EMBL" id="ANS73701.1"/>
    </source>
</evidence>
<name>A0A1B1MWY8_9BACL</name>
<proteinExistence type="predicted"/>
<dbReference type="PANTHER" id="PTHR46558:SF13">
    <property type="entry name" value="HTH-TYPE TRANSCRIPTIONAL REGULATOR IMMR"/>
    <property type="match status" value="1"/>
</dbReference>
<dbReference type="GO" id="GO:0003677">
    <property type="term" value="F:DNA binding"/>
    <property type="evidence" value="ECO:0007669"/>
    <property type="project" value="UniProtKB-KW"/>
</dbReference>
<feature type="domain" description="HTH cro/C1-type" evidence="2">
    <location>
        <begin position="7"/>
        <end position="61"/>
    </location>
</feature>
<gene>
    <name evidence="3" type="ORF">AWM70_03200</name>
</gene>
<accession>A0A1B1MWY8</accession>
<evidence type="ECO:0000256" key="1">
    <source>
        <dbReference type="ARBA" id="ARBA00023125"/>
    </source>
</evidence>
<dbReference type="InterPro" id="IPR001387">
    <property type="entry name" value="Cro/C1-type_HTH"/>
</dbReference>
<reference evidence="3 4" key="1">
    <citation type="submission" date="2016-01" db="EMBL/GenBank/DDBJ databases">
        <title>Complete Genome Sequence of Paenibacillus yonginensis DCY84, a novel Plant Growth-Promoting Bacteria with Elicitation of Induced Systemic Resistance.</title>
        <authorList>
            <person name="Kim Y.J."/>
            <person name="Yang D.C."/>
            <person name="Sukweenadhi J."/>
        </authorList>
    </citation>
    <scope>NUCLEOTIDE SEQUENCE [LARGE SCALE GENOMIC DNA]</scope>
    <source>
        <strain evidence="3 4">DCY84</strain>
    </source>
</reference>
<protein>
    <submittedName>
        <fullName evidence="3">XRE family transcriptional regulator</fullName>
    </submittedName>
</protein>
<dbReference type="PANTHER" id="PTHR46558">
    <property type="entry name" value="TRACRIPTIONAL REGULATORY PROTEIN-RELATED-RELATED"/>
    <property type="match status" value="1"/>
</dbReference>
<dbReference type="OrthoDB" id="5190137at2"/>
<dbReference type="SMART" id="SM00530">
    <property type="entry name" value="HTH_XRE"/>
    <property type="match status" value="1"/>
</dbReference>
<evidence type="ECO:0000259" key="2">
    <source>
        <dbReference type="PROSITE" id="PS50943"/>
    </source>
</evidence>
<dbReference type="EMBL" id="CP014167">
    <property type="protein sequence ID" value="ANS73701.1"/>
    <property type="molecule type" value="Genomic_DNA"/>
</dbReference>
<keyword evidence="4" id="KW-1185">Reference proteome</keyword>
<organism evidence="3 4">
    <name type="scientific">Paenibacillus yonginensis</name>
    <dbReference type="NCBI Taxonomy" id="1462996"/>
    <lineage>
        <taxon>Bacteria</taxon>
        <taxon>Bacillati</taxon>
        <taxon>Bacillota</taxon>
        <taxon>Bacilli</taxon>
        <taxon>Bacillales</taxon>
        <taxon>Paenibacillaceae</taxon>
        <taxon>Paenibacillus</taxon>
    </lineage>
</organism>
<dbReference type="Pfam" id="PF13560">
    <property type="entry name" value="HTH_31"/>
    <property type="match status" value="1"/>
</dbReference>
<evidence type="ECO:0000313" key="4">
    <source>
        <dbReference type="Proteomes" id="UP000092573"/>
    </source>
</evidence>
<dbReference type="InterPro" id="IPR010982">
    <property type="entry name" value="Lambda_DNA-bd_dom_sf"/>
</dbReference>
<dbReference type="PROSITE" id="PS50943">
    <property type="entry name" value="HTH_CROC1"/>
    <property type="match status" value="1"/>
</dbReference>
<dbReference type="CDD" id="cd00093">
    <property type="entry name" value="HTH_XRE"/>
    <property type="match status" value="1"/>
</dbReference>
<dbReference type="AlphaFoldDB" id="A0A1B1MWY8"/>
<dbReference type="SUPFAM" id="SSF47413">
    <property type="entry name" value="lambda repressor-like DNA-binding domains"/>
    <property type="match status" value="1"/>
</dbReference>
<dbReference type="Gene3D" id="1.10.260.40">
    <property type="entry name" value="lambda repressor-like DNA-binding domains"/>
    <property type="match status" value="1"/>
</dbReference>
<sequence>MSLGERIRERRKQLGFTQLEIAQQLNMGRSNFGHIENGRVIPSSTDLDKLADILQTKPDYLLGKTDDPSLGGNDDPYALTFKEEKDIAIRLQKMLDELESDVPLAYFGEPLDDDEDREALKASLENTLRLSKYMAKKKFTPNKYRK</sequence>
<dbReference type="RefSeq" id="WP_068694298.1">
    <property type="nucleotide sequence ID" value="NZ_CP014167.1"/>
</dbReference>
<keyword evidence="1" id="KW-0238">DNA-binding</keyword>